<dbReference type="EMBL" id="JBHTIR010002192">
    <property type="protein sequence ID" value="MFD0853469.1"/>
    <property type="molecule type" value="Genomic_DNA"/>
</dbReference>
<protein>
    <submittedName>
        <fullName evidence="1">Uncharacterized protein</fullName>
    </submittedName>
</protein>
<accession>A0ABW3CG23</accession>
<comment type="caution">
    <text evidence="1">The sequence shown here is derived from an EMBL/GenBank/DDBJ whole genome shotgun (WGS) entry which is preliminary data.</text>
</comment>
<reference evidence="2" key="1">
    <citation type="journal article" date="2019" name="Int. J. Syst. Evol. Microbiol.">
        <title>The Global Catalogue of Microorganisms (GCM) 10K type strain sequencing project: providing services to taxonomists for standard genome sequencing and annotation.</title>
        <authorList>
            <consortium name="The Broad Institute Genomics Platform"/>
            <consortium name="The Broad Institute Genome Sequencing Center for Infectious Disease"/>
            <person name="Wu L."/>
            <person name="Ma J."/>
        </authorList>
    </citation>
    <scope>NUCLEOTIDE SEQUENCE [LARGE SCALE GENOMIC DNA]</scope>
    <source>
        <strain evidence="2">JCM 31696</strain>
    </source>
</reference>
<organism evidence="1 2">
    <name type="scientific">Actinomadura adrarensis</name>
    <dbReference type="NCBI Taxonomy" id="1819600"/>
    <lineage>
        <taxon>Bacteria</taxon>
        <taxon>Bacillati</taxon>
        <taxon>Actinomycetota</taxon>
        <taxon>Actinomycetes</taxon>
        <taxon>Streptosporangiales</taxon>
        <taxon>Thermomonosporaceae</taxon>
        <taxon>Actinomadura</taxon>
    </lineage>
</organism>
<keyword evidence="2" id="KW-1185">Reference proteome</keyword>
<sequence>PLGVGLAFRAAVPVAVGFPLVAVEPPFVRSVAPFIPAPLGGREDCSRIVIIRTNRTRDAGPSIHLIRG</sequence>
<evidence type="ECO:0000313" key="1">
    <source>
        <dbReference type="EMBL" id="MFD0853469.1"/>
    </source>
</evidence>
<proteinExistence type="predicted"/>
<name>A0ABW3CG23_9ACTN</name>
<feature type="non-terminal residue" evidence="1">
    <location>
        <position position="1"/>
    </location>
</feature>
<gene>
    <name evidence="1" type="ORF">ACFQ07_14620</name>
</gene>
<evidence type="ECO:0000313" key="2">
    <source>
        <dbReference type="Proteomes" id="UP001597083"/>
    </source>
</evidence>
<dbReference type="Proteomes" id="UP001597083">
    <property type="component" value="Unassembled WGS sequence"/>
</dbReference>